<feature type="transmembrane region" description="Helical" evidence="1">
    <location>
        <begin position="85"/>
        <end position="104"/>
    </location>
</feature>
<proteinExistence type="predicted"/>
<feature type="transmembrane region" description="Helical" evidence="1">
    <location>
        <begin position="272"/>
        <end position="293"/>
    </location>
</feature>
<dbReference type="Proteomes" id="UP000018141">
    <property type="component" value="Unassembled WGS sequence"/>
</dbReference>
<evidence type="ECO:0000313" key="3">
    <source>
        <dbReference type="Proteomes" id="UP000018141"/>
    </source>
</evidence>
<evidence type="ECO:0000313" key="2">
    <source>
        <dbReference type="EMBL" id="CDD55396.1"/>
    </source>
</evidence>
<keyword evidence="1" id="KW-0472">Membrane</keyword>
<reference evidence="2" key="1">
    <citation type="submission" date="2012-11" db="EMBL/GenBank/DDBJ databases">
        <title>Dependencies among metagenomic species, viruses, plasmids and units of genetic variation.</title>
        <authorList>
            <person name="Nielsen H.B."/>
            <person name="Almeida M."/>
            <person name="Juncker A.S."/>
            <person name="Rasmussen S."/>
            <person name="Li J."/>
            <person name="Sunagawa S."/>
            <person name="Plichta D."/>
            <person name="Gautier L."/>
            <person name="Le Chatelier E."/>
            <person name="Peletier E."/>
            <person name="Bonde I."/>
            <person name="Nielsen T."/>
            <person name="Manichanh C."/>
            <person name="Arumugam M."/>
            <person name="Batto J."/>
            <person name="Santos M.B.Q.D."/>
            <person name="Blom N."/>
            <person name="Borruel N."/>
            <person name="Burgdorf K.S."/>
            <person name="Boumezbeur F."/>
            <person name="Casellas F."/>
            <person name="Dore J."/>
            <person name="Guarner F."/>
            <person name="Hansen T."/>
            <person name="Hildebrand F."/>
            <person name="Kaas R.S."/>
            <person name="Kennedy S."/>
            <person name="Kristiansen K."/>
            <person name="Kultima J.R."/>
            <person name="Leonard P."/>
            <person name="Levenez F."/>
            <person name="Lund O."/>
            <person name="Moumen B."/>
            <person name="Le Paslier D."/>
            <person name="Pons N."/>
            <person name="Pedersen O."/>
            <person name="Prifti E."/>
            <person name="Qin J."/>
            <person name="Raes J."/>
            <person name="Tap J."/>
            <person name="Tims S."/>
            <person name="Ussery D.W."/>
            <person name="Yamada T."/>
            <person name="MetaHit consortium"/>
            <person name="Renault P."/>
            <person name="Sicheritz-Ponten T."/>
            <person name="Bork P."/>
            <person name="Wang J."/>
            <person name="Brunak S."/>
            <person name="Ehrlich S.D."/>
        </authorList>
    </citation>
    <scope>NUCLEOTIDE SEQUENCE [LARGE SCALE GENOMIC DNA]</scope>
</reference>
<feature type="transmembrane region" description="Helical" evidence="1">
    <location>
        <begin position="116"/>
        <end position="135"/>
    </location>
</feature>
<feature type="transmembrane region" description="Helical" evidence="1">
    <location>
        <begin position="141"/>
        <end position="161"/>
    </location>
</feature>
<feature type="transmembrane region" description="Helical" evidence="1">
    <location>
        <begin position="182"/>
        <end position="204"/>
    </location>
</feature>
<evidence type="ECO:0008006" key="4">
    <source>
        <dbReference type="Google" id="ProtNLM"/>
    </source>
</evidence>
<organism evidence="2 3">
    <name type="scientific">Bacteroides pectinophilus CAG:437</name>
    <dbReference type="NCBI Taxonomy" id="1263051"/>
    <lineage>
        <taxon>Bacteria</taxon>
        <taxon>Bacillati</taxon>
        <taxon>Bacillota</taxon>
        <taxon>Clostridia</taxon>
        <taxon>Eubacteriales</taxon>
    </lineage>
</organism>
<feature type="transmembrane region" description="Helical" evidence="1">
    <location>
        <begin position="37"/>
        <end position="54"/>
    </location>
</feature>
<comment type="caution">
    <text evidence="2">The sequence shown here is derived from an EMBL/GenBank/DDBJ whole genome shotgun (WGS) entry which is preliminary data.</text>
</comment>
<feature type="transmembrane region" description="Helical" evidence="1">
    <location>
        <begin position="12"/>
        <end position="31"/>
    </location>
</feature>
<feature type="transmembrane region" description="Helical" evidence="1">
    <location>
        <begin position="63"/>
        <end position="79"/>
    </location>
</feature>
<accession>R7APP9</accession>
<gene>
    <name evidence="2" type="ORF">BN656_00243</name>
</gene>
<name>R7APP9_9FIRM</name>
<dbReference type="EMBL" id="CBHH010000006">
    <property type="protein sequence ID" value="CDD55396.1"/>
    <property type="molecule type" value="Genomic_DNA"/>
</dbReference>
<evidence type="ECO:0000256" key="1">
    <source>
        <dbReference type="SAM" id="Phobius"/>
    </source>
</evidence>
<keyword evidence="1" id="KW-0812">Transmembrane</keyword>
<protein>
    <recommendedName>
        <fullName evidence="4">DUF4129 domain-containing protein</fullName>
    </recommendedName>
</protein>
<keyword evidence="1" id="KW-1133">Transmembrane helix</keyword>
<dbReference type="AlphaFoldDB" id="R7APP9"/>
<sequence length="415" mass="45632">MSNKKVMSIIEILLAGTVFLVMAVVIGYEPLGYGLRDYWRCLMVYAVAAWTWFLRHAGLTNRRFYAGHMAAVIAAALFGRNDNESFMYCIIVLIITLYSSYVMYKNQRSDKERISYVALIVMVAAYISGTAYGCSTVRETAVLAAAAFAILSVVYQNMFRINGVSELNKSTTNFPAGQLGRVNGWVLAVTVICMAAAMLAVLALPGGHLGFAGDACKVLGRGIATAIIWIIELLGKWQKTSSSGQTIPREDAQDEILGYMTSDNGDGNIENLINAVIAVTAIIIIAAVVIAVIKTLNAFMQKKGCINEGSDVIEFIKSTDKKEKIKHNTYAMEEKETGSSDERYRKLYRKAVKKGMKRSGTKTMPQAMIPGDITIQNITSDEKIAGEITRAYEIARYSHRSVSDGDIKQLKNISR</sequence>